<organism evidence="5 6">
    <name type="scientific">Kutzneria albida DSM 43870</name>
    <dbReference type="NCBI Taxonomy" id="1449976"/>
    <lineage>
        <taxon>Bacteria</taxon>
        <taxon>Bacillati</taxon>
        <taxon>Actinomycetota</taxon>
        <taxon>Actinomycetes</taxon>
        <taxon>Pseudonocardiales</taxon>
        <taxon>Pseudonocardiaceae</taxon>
        <taxon>Kutzneria</taxon>
    </lineage>
</organism>
<keyword evidence="1" id="KW-0489">Methyltransferase</keyword>
<dbReference type="eggNOG" id="COG3963">
    <property type="taxonomic scope" value="Bacteria"/>
</dbReference>
<feature type="domain" description="Ribosomal RNA adenine methylase transferase N-terminal" evidence="4">
    <location>
        <begin position="34"/>
        <end position="188"/>
    </location>
</feature>
<evidence type="ECO:0000259" key="4">
    <source>
        <dbReference type="SMART" id="SM00650"/>
    </source>
</evidence>
<dbReference type="Gene3D" id="3.40.50.150">
    <property type="entry name" value="Vaccinia Virus protein VP39"/>
    <property type="match status" value="1"/>
</dbReference>
<dbReference type="AlphaFoldDB" id="W5WHQ5"/>
<evidence type="ECO:0000313" key="5">
    <source>
        <dbReference type="EMBL" id="AHI00286.1"/>
    </source>
</evidence>
<keyword evidence="3" id="KW-0949">S-adenosyl-L-methionine</keyword>
<dbReference type="InterPro" id="IPR020598">
    <property type="entry name" value="rRNA_Ade_methylase_Trfase_N"/>
</dbReference>
<gene>
    <name evidence="5" type="ORF">KALB_6927</name>
</gene>
<dbReference type="STRING" id="1449976.KALB_6927"/>
<reference evidence="5 6" key="1">
    <citation type="journal article" date="2014" name="BMC Genomics">
        <title>Complete genome sequence of producer of the glycopeptide antibiotic Aculeximycin Kutzneria albida DSM 43870T, a representative of minor genus of Pseudonocardiaceae.</title>
        <authorList>
            <person name="Rebets Y."/>
            <person name="Tokovenko B."/>
            <person name="Lushchyk I."/>
            <person name="Ruckert C."/>
            <person name="Zaburannyi N."/>
            <person name="Bechthold A."/>
            <person name="Kalinowski J."/>
            <person name="Luzhetskyy A."/>
        </authorList>
    </citation>
    <scope>NUCLEOTIDE SEQUENCE [LARGE SCALE GENOMIC DNA]</scope>
    <source>
        <strain evidence="5">DSM 43870</strain>
    </source>
</reference>
<dbReference type="HOGENOM" id="CLU_085338_2_1_11"/>
<evidence type="ECO:0000256" key="2">
    <source>
        <dbReference type="ARBA" id="ARBA00022679"/>
    </source>
</evidence>
<evidence type="ECO:0000313" key="6">
    <source>
        <dbReference type="Proteomes" id="UP000019225"/>
    </source>
</evidence>
<dbReference type="SUPFAM" id="SSF53335">
    <property type="entry name" value="S-adenosyl-L-methionine-dependent methyltransferases"/>
    <property type="match status" value="1"/>
</dbReference>
<dbReference type="SMART" id="SM00650">
    <property type="entry name" value="rADc"/>
    <property type="match status" value="1"/>
</dbReference>
<dbReference type="Pfam" id="PF13649">
    <property type="entry name" value="Methyltransf_25"/>
    <property type="match status" value="1"/>
</dbReference>
<dbReference type="InterPro" id="IPR029063">
    <property type="entry name" value="SAM-dependent_MTases_sf"/>
</dbReference>
<protein>
    <recommendedName>
        <fullName evidence="4">Ribosomal RNA adenine methylase transferase N-terminal domain-containing protein</fullName>
    </recommendedName>
</protein>
<sequence length="207" mass="21910">MVGMTKPLHDLRVFLSALRRRPAAIGAIAPSGPTLAGLLASVAPSTGEPVVVELGPGTGSATRALGRRLPATARHLAVEIDGELVEHLRTAHPGLEVVHGDAAHLAKLLAERDVQQVDAVISGLPWALFPEELQRAILEQVGAVLAPGGAFATFAYVHALPMGRARRFRALLAESFDEVIVTRVVWANVPPAISYICRRPVVRTDAG</sequence>
<evidence type="ECO:0000256" key="1">
    <source>
        <dbReference type="ARBA" id="ARBA00022603"/>
    </source>
</evidence>
<dbReference type="Proteomes" id="UP000019225">
    <property type="component" value="Chromosome"/>
</dbReference>
<dbReference type="GO" id="GO:0000179">
    <property type="term" value="F:rRNA (adenine-N6,N6-)-dimethyltransferase activity"/>
    <property type="evidence" value="ECO:0007669"/>
    <property type="project" value="InterPro"/>
</dbReference>
<proteinExistence type="predicted"/>
<dbReference type="KEGG" id="kal:KALB_6927"/>
<keyword evidence="2" id="KW-0808">Transferase</keyword>
<dbReference type="OrthoDB" id="3528482at2"/>
<accession>W5WHQ5</accession>
<dbReference type="CDD" id="cd02440">
    <property type="entry name" value="AdoMet_MTases"/>
    <property type="match status" value="1"/>
</dbReference>
<name>W5WHQ5_9PSEU</name>
<dbReference type="EMBL" id="CP007155">
    <property type="protein sequence ID" value="AHI00286.1"/>
    <property type="molecule type" value="Genomic_DNA"/>
</dbReference>
<keyword evidence="6" id="KW-1185">Reference proteome</keyword>
<dbReference type="InterPro" id="IPR041698">
    <property type="entry name" value="Methyltransf_25"/>
</dbReference>
<evidence type="ECO:0000256" key="3">
    <source>
        <dbReference type="ARBA" id="ARBA00022691"/>
    </source>
</evidence>